<sequence>MGRSRAVGPSGVGAEAVWLLGVGVRRVAGVVYTVTADVLARLDELDASKPATKQMPCLVQIQHRIFSNVMFKSSTRSSSPSLDDIRGKLSQFDLYYYNYKFERSIRELCSNVMDYPNKTTANSRCIDNNLRQVLFSDINADEKLTVRVRPL</sequence>
<dbReference type="AlphaFoldDB" id="A0A811PH41"/>
<reference evidence="1" key="1">
    <citation type="submission" date="2020-10" db="EMBL/GenBank/DDBJ databases">
        <authorList>
            <person name="Han B."/>
            <person name="Lu T."/>
            <person name="Zhao Q."/>
            <person name="Huang X."/>
            <person name="Zhao Y."/>
        </authorList>
    </citation>
    <scope>NUCLEOTIDE SEQUENCE</scope>
</reference>
<protein>
    <submittedName>
        <fullName evidence="1">Uncharacterized protein</fullName>
    </submittedName>
</protein>
<evidence type="ECO:0000313" key="1">
    <source>
        <dbReference type="EMBL" id="CAD6244808.1"/>
    </source>
</evidence>
<name>A0A811PH41_9POAL</name>
<keyword evidence="2" id="KW-1185">Reference proteome</keyword>
<proteinExistence type="predicted"/>
<comment type="caution">
    <text evidence="1">The sequence shown here is derived from an EMBL/GenBank/DDBJ whole genome shotgun (WGS) entry which is preliminary data.</text>
</comment>
<organism evidence="1 2">
    <name type="scientific">Miscanthus lutarioriparius</name>
    <dbReference type="NCBI Taxonomy" id="422564"/>
    <lineage>
        <taxon>Eukaryota</taxon>
        <taxon>Viridiplantae</taxon>
        <taxon>Streptophyta</taxon>
        <taxon>Embryophyta</taxon>
        <taxon>Tracheophyta</taxon>
        <taxon>Spermatophyta</taxon>
        <taxon>Magnoliopsida</taxon>
        <taxon>Liliopsida</taxon>
        <taxon>Poales</taxon>
        <taxon>Poaceae</taxon>
        <taxon>PACMAD clade</taxon>
        <taxon>Panicoideae</taxon>
        <taxon>Andropogonodae</taxon>
        <taxon>Andropogoneae</taxon>
        <taxon>Saccharinae</taxon>
        <taxon>Miscanthus</taxon>
    </lineage>
</organism>
<dbReference type="EMBL" id="CAJGYO010000007">
    <property type="protein sequence ID" value="CAD6244808.1"/>
    <property type="molecule type" value="Genomic_DNA"/>
</dbReference>
<accession>A0A811PH41</accession>
<dbReference type="Proteomes" id="UP000604825">
    <property type="component" value="Unassembled WGS sequence"/>
</dbReference>
<gene>
    <name evidence="1" type="ORF">NCGR_LOCUS29347</name>
</gene>
<evidence type="ECO:0000313" key="2">
    <source>
        <dbReference type="Proteomes" id="UP000604825"/>
    </source>
</evidence>